<gene>
    <name evidence="2" type="ORF">BCV71DRAFT_236556</name>
</gene>
<evidence type="ECO:0000313" key="3">
    <source>
        <dbReference type="Proteomes" id="UP000242381"/>
    </source>
</evidence>
<protein>
    <recommendedName>
        <fullName evidence="4">Secreted protein</fullName>
    </recommendedName>
</protein>
<dbReference type="AlphaFoldDB" id="A0A1X0RXA2"/>
<dbReference type="Proteomes" id="UP000242381">
    <property type="component" value="Unassembled WGS sequence"/>
</dbReference>
<evidence type="ECO:0000256" key="1">
    <source>
        <dbReference type="SAM" id="SignalP"/>
    </source>
</evidence>
<evidence type="ECO:0008006" key="4">
    <source>
        <dbReference type="Google" id="ProtNLM"/>
    </source>
</evidence>
<organism evidence="2 3">
    <name type="scientific">Rhizopus microsporus</name>
    <dbReference type="NCBI Taxonomy" id="58291"/>
    <lineage>
        <taxon>Eukaryota</taxon>
        <taxon>Fungi</taxon>
        <taxon>Fungi incertae sedis</taxon>
        <taxon>Mucoromycota</taxon>
        <taxon>Mucoromycotina</taxon>
        <taxon>Mucoromycetes</taxon>
        <taxon>Mucorales</taxon>
        <taxon>Mucorineae</taxon>
        <taxon>Rhizopodaceae</taxon>
        <taxon>Rhizopus</taxon>
    </lineage>
</organism>
<accession>A0A1X0RXA2</accession>
<feature type="chain" id="PRO_5012710263" description="Secreted protein" evidence="1">
    <location>
        <begin position="24"/>
        <end position="127"/>
    </location>
</feature>
<name>A0A1X0RXA2_RHIZD</name>
<reference evidence="2 3" key="1">
    <citation type="journal article" date="2016" name="Proc. Natl. Acad. Sci. U.S.A.">
        <title>Lipid metabolic changes in an early divergent fungus govern the establishment of a mutualistic symbiosis with endobacteria.</title>
        <authorList>
            <person name="Lastovetsky O.A."/>
            <person name="Gaspar M.L."/>
            <person name="Mondo S.J."/>
            <person name="LaButti K.M."/>
            <person name="Sandor L."/>
            <person name="Grigoriev I.V."/>
            <person name="Henry S.A."/>
            <person name="Pawlowska T.E."/>
        </authorList>
    </citation>
    <scope>NUCLEOTIDE SEQUENCE [LARGE SCALE GENOMIC DNA]</scope>
    <source>
        <strain evidence="2 3">ATCC 11559</strain>
    </source>
</reference>
<dbReference type="EMBL" id="KV921382">
    <property type="protein sequence ID" value="ORE16531.1"/>
    <property type="molecule type" value="Genomic_DNA"/>
</dbReference>
<feature type="signal peptide" evidence="1">
    <location>
        <begin position="1"/>
        <end position="23"/>
    </location>
</feature>
<keyword evidence="1" id="KW-0732">Signal</keyword>
<evidence type="ECO:0000313" key="2">
    <source>
        <dbReference type="EMBL" id="ORE16531.1"/>
    </source>
</evidence>
<proteinExistence type="predicted"/>
<sequence>MVVVHPFLLYFMILALHNPQCLIRYITTNDSIRKNSRCALRSWPPIHDAFPSSYHSMFPHVTLLRPTGFHDEPSPLLLNKHLTHQYAPSYTSSTTYTMLRNVLFLLLYQSQNMLQLENFAICTAHLL</sequence>